<comment type="caution">
    <text evidence="3">The sequence shown here is derived from an EMBL/GenBank/DDBJ whole genome shotgun (WGS) entry which is preliminary data.</text>
</comment>
<feature type="region of interest" description="Disordered" evidence="1">
    <location>
        <begin position="1"/>
        <end position="83"/>
    </location>
</feature>
<reference evidence="3" key="1">
    <citation type="submission" date="2016-09" db="EMBL/GenBank/DDBJ databases">
        <authorList>
            <person name="Hebert L."/>
            <person name="Moumen B."/>
        </authorList>
    </citation>
    <scope>NUCLEOTIDE SEQUENCE [LARGE SCALE GENOMIC DNA]</scope>
    <source>
        <strain evidence="3">OVI</strain>
    </source>
</reference>
<gene>
    <name evidence="3" type="ORF">TEOVI_000691400</name>
</gene>
<feature type="compositionally biased region" description="Basic and acidic residues" evidence="1">
    <location>
        <begin position="69"/>
        <end position="83"/>
    </location>
</feature>
<accession>A0A1G4I7G6</accession>
<proteinExistence type="predicted"/>
<evidence type="ECO:0000259" key="2">
    <source>
        <dbReference type="Pfam" id="PF13638"/>
    </source>
</evidence>
<keyword evidence="4" id="KW-1185">Reference proteome</keyword>
<evidence type="ECO:0000313" key="3">
    <source>
        <dbReference type="EMBL" id="SCU67925.1"/>
    </source>
</evidence>
<dbReference type="InterPro" id="IPR002716">
    <property type="entry name" value="PIN_dom"/>
</dbReference>
<organism evidence="3 4">
    <name type="scientific">Trypanosoma equiperdum</name>
    <dbReference type="NCBI Taxonomy" id="5694"/>
    <lineage>
        <taxon>Eukaryota</taxon>
        <taxon>Discoba</taxon>
        <taxon>Euglenozoa</taxon>
        <taxon>Kinetoplastea</taxon>
        <taxon>Metakinetoplastina</taxon>
        <taxon>Trypanosomatida</taxon>
        <taxon>Trypanosomatidae</taxon>
        <taxon>Trypanosoma</taxon>
    </lineage>
</organism>
<dbReference type="Proteomes" id="UP000195570">
    <property type="component" value="Unassembled WGS sequence"/>
</dbReference>
<dbReference type="RefSeq" id="XP_067079174.1">
    <property type="nucleotide sequence ID" value="XM_067223073.1"/>
</dbReference>
<feature type="compositionally biased region" description="Polar residues" evidence="1">
    <location>
        <begin position="41"/>
        <end position="57"/>
    </location>
</feature>
<feature type="compositionally biased region" description="Polar residues" evidence="1">
    <location>
        <begin position="1"/>
        <end position="27"/>
    </location>
</feature>
<feature type="domain" description="PIN" evidence="2">
    <location>
        <begin position="237"/>
        <end position="363"/>
    </location>
</feature>
<sequence>MDNSTELGPLNSPGNIFTSHGEGNSIGTSSPPHPHSTESTGDNNEFMNPHNIVSSHMPSREGSVFVNRHPPERPVETLEKDDQNRSYLYSPAPTTDCNESVNFVCMQEAAAAGLQTPIVPAASSSISQHTAAESKSVHSTENNNDFVKVFTTSKGSHKGGRLEALRRISNKHKTFIGLTTITPQQRNTNDCINRSINASAPNELSRAGDNGAVTNPGGTKLVHSVPVKQLQPQVSHIVLDTCSLLRVGPLQLACLMRRAVVCLPHGVLHEMDSWNHVAKKYEDEISRKRAFVARRIRTWVHYATKYKASIRLQAMNEVNTAFDKHVQRNDMAILGFAVFLERNEKTLVEFVTDDTYLSLTAAQELKGVVRTTKGLLDYYGC</sequence>
<protein>
    <submittedName>
        <fullName evidence="3">PIN domain containing protein, putative</fullName>
    </submittedName>
</protein>
<dbReference type="AlphaFoldDB" id="A0A1G4I7G6"/>
<dbReference type="Gene3D" id="3.40.50.1010">
    <property type="entry name" value="5'-nuclease"/>
    <property type="match status" value="1"/>
</dbReference>
<name>A0A1G4I7G6_TRYEQ</name>
<dbReference type="VEuPathDB" id="TriTrypDB:TEOVI_000691400"/>
<dbReference type="EMBL" id="CZPT02000853">
    <property type="protein sequence ID" value="SCU67925.1"/>
    <property type="molecule type" value="Genomic_DNA"/>
</dbReference>
<dbReference type="GeneID" id="92380848"/>
<evidence type="ECO:0000256" key="1">
    <source>
        <dbReference type="SAM" id="MobiDB-lite"/>
    </source>
</evidence>
<evidence type="ECO:0000313" key="4">
    <source>
        <dbReference type="Proteomes" id="UP000195570"/>
    </source>
</evidence>
<dbReference type="Pfam" id="PF13638">
    <property type="entry name" value="PIN_4"/>
    <property type="match status" value="1"/>
</dbReference>